<protein>
    <submittedName>
        <fullName evidence="1">Nucleotidyltransferase substrate binding protein</fullName>
    </submittedName>
</protein>
<dbReference type="EMBL" id="JAOTPL010000015">
    <property type="protein sequence ID" value="MCU7694919.1"/>
    <property type="molecule type" value="Genomic_DNA"/>
</dbReference>
<dbReference type="Gene3D" id="1.20.120.330">
    <property type="entry name" value="Nucleotidyltransferases domain 2"/>
    <property type="match status" value="1"/>
</dbReference>
<comment type="caution">
    <text evidence="1">The sequence shown here is derived from an EMBL/GenBank/DDBJ whole genome shotgun (WGS) entry which is preliminary data.</text>
</comment>
<name>A0AAE3LL27_9BACT</name>
<evidence type="ECO:0000313" key="2">
    <source>
        <dbReference type="Proteomes" id="UP001209317"/>
    </source>
</evidence>
<proteinExistence type="predicted"/>
<accession>A0AAE3LL27</accession>
<reference evidence="1" key="1">
    <citation type="submission" date="2022-10" db="EMBL/GenBank/DDBJ databases">
        <authorList>
            <person name="Kim H.S."/>
            <person name="Kim J.-S."/>
            <person name="Suh M.K."/>
            <person name="Eom M.K."/>
            <person name="Lee J.-S."/>
        </authorList>
    </citation>
    <scope>NUCLEOTIDE SEQUENCE</scope>
    <source>
        <strain evidence="1">LIP-5</strain>
    </source>
</reference>
<sequence length="135" mass="16047">METDIRWQQRFHSFKKALKKLLEVVENKSLEDLSELEAEGLIQRFEYTYELAWKTLQDLLRYKGYTDIAGPNPVLQQALQDGYINDEDGWRGIKRSRERTSQIYDEATAEEIAKAIFSNYHILFQQLETRLEKEI</sequence>
<dbReference type="InterPro" id="IPR010235">
    <property type="entry name" value="HepT"/>
</dbReference>
<evidence type="ECO:0000313" key="1">
    <source>
        <dbReference type="EMBL" id="MCU7694919.1"/>
    </source>
</evidence>
<dbReference type="RefSeq" id="WP_263038404.1">
    <property type="nucleotide sequence ID" value="NZ_JAOTPL010000015.1"/>
</dbReference>
<dbReference type="Pfam" id="PF08780">
    <property type="entry name" value="NTase_sub_bind"/>
    <property type="match status" value="1"/>
</dbReference>
<dbReference type="SUPFAM" id="SSF81593">
    <property type="entry name" value="Nucleotidyltransferase substrate binding subunit/domain"/>
    <property type="match status" value="1"/>
</dbReference>
<organism evidence="1 2">
    <name type="scientific">Haoranjiania flava</name>
    <dbReference type="NCBI Taxonomy" id="1856322"/>
    <lineage>
        <taxon>Bacteria</taxon>
        <taxon>Pseudomonadati</taxon>
        <taxon>Bacteroidota</taxon>
        <taxon>Chitinophagia</taxon>
        <taxon>Chitinophagales</taxon>
        <taxon>Chitinophagaceae</taxon>
        <taxon>Haoranjiania</taxon>
    </lineage>
</organism>
<dbReference type="AlphaFoldDB" id="A0AAE3LL27"/>
<dbReference type="NCBIfam" id="TIGR01987">
    <property type="entry name" value="HI0074"/>
    <property type="match status" value="1"/>
</dbReference>
<keyword evidence="2" id="KW-1185">Reference proteome</keyword>
<gene>
    <name evidence="1" type="ORF">OD355_10365</name>
</gene>
<dbReference type="Proteomes" id="UP001209317">
    <property type="component" value="Unassembled WGS sequence"/>
</dbReference>